<evidence type="ECO:0000313" key="2">
    <source>
        <dbReference type="EMBL" id="CAI0647804.1"/>
    </source>
</evidence>
<comment type="caution">
    <text evidence="2">The sequence shown here is derived from an EMBL/GenBank/DDBJ whole genome shotgun (WGS) entry which is preliminary data.</text>
</comment>
<accession>A0A9W4WD46</accession>
<gene>
    <name evidence="2" type="ORF">CGXH109_LOCUS69302</name>
</gene>
<dbReference type="EMBL" id="CAMGZC010000474">
    <property type="protein sequence ID" value="CAI0647804.1"/>
    <property type="molecule type" value="Genomic_DNA"/>
</dbReference>
<keyword evidence="1" id="KW-0732">Signal</keyword>
<protein>
    <submittedName>
        <fullName evidence="2">Uncharacterized protein</fullName>
    </submittedName>
</protein>
<name>A0A9W4WD46_9PEZI</name>
<dbReference type="Proteomes" id="UP001152533">
    <property type="component" value="Unassembled WGS sequence"/>
</dbReference>
<feature type="chain" id="PRO_5040901901" evidence="1">
    <location>
        <begin position="20"/>
        <end position="145"/>
    </location>
</feature>
<feature type="signal peptide" evidence="1">
    <location>
        <begin position="1"/>
        <end position="19"/>
    </location>
</feature>
<evidence type="ECO:0000256" key="1">
    <source>
        <dbReference type="SAM" id="SignalP"/>
    </source>
</evidence>
<dbReference type="AlphaFoldDB" id="A0A9W4WD46"/>
<keyword evidence="3" id="KW-1185">Reference proteome</keyword>
<organism evidence="2 3">
    <name type="scientific">Colletotrichum noveboracense</name>
    <dbReference type="NCBI Taxonomy" id="2664923"/>
    <lineage>
        <taxon>Eukaryota</taxon>
        <taxon>Fungi</taxon>
        <taxon>Dikarya</taxon>
        <taxon>Ascomycota</taxon>
        <taxon>Pezizomycotina</taxon>
        <taxon>Sordariomycetes</taxon>
        <taxon>Hypocreomycetidae</taxon>
        <taxon>Glomerellales</taxon>
        <taxon>Glomerellaceae</taxon>
        <taxon>Colletotrichum</taxon>
        <taxon>Colletotrichum gloeosporioides species complex</taxon>
    </lineage>
</organism>
<sequence length="145" mass="15621">MAKNFGFLAVLMMAVVANADKHRLCACVRDQPPAGMIIDDEATKAVVNGSDGRFVYSEAWWYIGLHNAPHDGSYYHAIEGTVNSATDDGWVGGDESSGLCKQHNAGSTCFSPVDVFVWQHCGASKVCWTSKSARTDMYGVPLPSS</sequence>
<proteinExistence type="predicted"/>
<reference evidence="2" key="1">
    <citation type="submission" date="2022-08" db="EMBL/GenBank/DDBJ databases">
        <authorList>
            <person name="Giroux E."/>
            <person name="Giroux E."/>
        </authorList>
    </citation>
    <scope>NUCLEOTIDE SEQUENCE</scope>
    <source>
        <strain evidence="2">H1091258</strain>
    </source>
</reference>
<evidence type="ECO:0000313" key="3">
    <source>
        <dbReference type="Proteomes" id="UP001152533"/>
    </source>
</evidence>